<dbReference type="EMBL" id="SJTH01000017">
    <property type="protein sequence ID" value="TCJ03418.1"/>
    <property type="molecule type" value="Genomic_DNA"/>
</dbReference>
<proteinExistence type="predicted"/>
<feature type="transmembrane region" description="Helical" evidence="1">
    <location>
        <begin position="59"/>
        <end position="82"/>
    </location>
</feature>
<keyword evidence="1" id="KW-1133">Transmembrane helix</keyword>
<feature type="domain" description="Protein-glutamine gamma-glutamyltransferase-like C-terminal" evidence="2">
    <location>
        <begin position="132"/>
        <end position="196"/>
    </location>
</feature>
<sequence>MLKDSQARDELEEILKEREYQVYYDDSKGLIARWWEKVKEWFADLLADLFPSFAPTSSAAGPILIGIIVIMIILLGVVAFFISRNRKRNRMLGDHKPLQSINEIDWSFKRHFSESQKHETSGEYTLATRHLFLALLLYFHEKEWLVARIWKTNWEYYDELRKVNQEWADQFYHLARLFDEVTYGKHIVHKEEYSQFHTTAMKWLASLEEIRELREERR</sequence>
<keyword evidence="1" id="KW-0812">Transmembrane</keyword>
<comment type="caution">
    <text evidence="3">The sequence shown here is derived from an EMBL/GenBank/DDBJ whole genome shotgun (WGS) entry which is preliminary data.</text>
</comment>
<dbReference type="RefSeq" id="WP_131237420.1">
    <property type="nucleotide sequence ID" value="NZ_SJTH01000017.1"/>
</dbReference>
<protein>
    <submittedName>
        <fullName evidence="3">DUF4129 domain-containing protein</fullName>
    </submittedName>
</protein>
<dbReference type="InterPro" id="IPR025403">
    <property type="entry name" value="TgpA-like_C"/>
</dbReference>
<dbReference type="STRING" id="1742358.GCA_001439605_04438"/>
<evidence type="ECO:0000256" key="1">
    <source>
        <dbReference type="SAM" id="Phobius"/>
    </source>
</evidence>
<keyword evidence="1" id="KW-0472">Membrane</keyword>
<evidence type="ECO:0000259" key="2">
    <source>
        <dbReference type="Pfam" id="PF13559"/>
    </source>
</evidence>
<keyword evidence="4" id="KW-1185">Reference proteome</keyword>
<evidence type="ECO:0000313" key="3">
    <source>
        <dbReference type="EMBL" id="TCJ03418.1"/>
    </source>
</evidence>
<gene>
    <name evidence="3" type="ORF">E0Y62_14290</name>
</gene>
<dbReference type="Proteomes" id="UP000293846">
    <property type="component" value="Unassembled WGS sequence"/>
</dbReference>
<name>A0A4R1AT68_9BACI</name>
<accession>A0A4R1AT68</accession>
<dbReference type="AlphaFoldDB" id="A0A4R1AT68"/>
<evidence type="ECO:0000313" key="4">
    <source>
        <dbReference type="Proteomes" id="UP000293846"/>
    </source>
</evidence>
<reference evidence="3 4" key="1">
    <citation type="submission" date="2019-03" db="EMBL/GenBank/DDBJ databases">
        <authorList>
            <person name="Jensen L."/>
            <person name="Storgaard J."/>
            <person name="Sulaj E."/>
            <person name="Schramm A."/>
            <person name="Marshall I.P.G."/>
        </authorList>
    </citation>
    <scope>NUCLEOTIDE SEQUENCE [LARGE SCALE GENOMIC DNA]</scope>
    <source>
        <strain evidence="3 4">2017H2G3</strain>
    </source>
</reference>
<organism evidence="3 4">
    <name type="scientific">Cytobacillus praedii</name>
    <dbReference type="NCBI Taxonomy" id="1742358"/>
    <lineage>
        <taxon>Bacteria</taxon>
        <taxon>Bacillati</taxon>
        <taxon>Bacillota</taxon>
        <taxon>Bacilli</taxon>
        <taxon>Bacillales</taxon>
        <taxon>Bacillaceae</taxon>
        <taxon>Cytobacillus</taxon>
    </lineage>
</organism>
<dbReference type="OrthoDB" id="2435598at2"/>
<dbReference type="Pfam" id="PF13559">
    <property type="entry name" value="DUF4129"/>
    <property type="match status" value="1"/>
</dbReference>